<evidence type="ECO:0000259" key="2">
    <source>
        <dbReference type="Pfam" id="PF07859"/>
    </source>
</evidence>
<evidence type="ECO:0000313" key="5">
    <source>
        <dbReference type="Proteomes" id="UP000712600"/>
    </source>
</evidence>
<dbReference type="Pfam" id="PF07859">
    <property type="entry name" value="Abhydrolase_3"/>
    <property type="match status" value="1"/>
</dbReference>
<comment type="similarity">
    <text evidence="1">Belongs to the 'GDXG' lipolytic enzyme family.</text>
</comment>
<dbReference type="GO" id="GO:0016787">
    <property type="term" value="F:hydrolase activity"/>
    <property type="evidence" value="ECO:0007669"/>
    <property type="project" value="InterPro"/>
</dbReference>
<evidence type="ECO:0000256" key="1">
    <source>
        <dbReference type="ARBA" id="ARBA00010515"/>
    </source>
</evidence>
<organism evidence="4 5">
    <name type="scientific">Brassica cretica</name>
    <name type="common">Mustard</name>
    <dbReference type="NCBI Taxonomy" id="69181"/>
    <lineage>
        <taxon>Eukaryota</taxon>
        <taxon>Viridiplantae</taxon>
        <taxon>Streptophyta</taxon>
        <taxon>Embryophyta</taxon>
        <taxon>Tracheophyta</taxon>
        <taxon>Spermatophyta</taxon>
        <taxon>Magnoliopsida</taxon>
        <taxon>eudicotyledons</taxon>
        <taxon>Gunneridae</taxon>
        <taxon>Pentapetalae</taxon>
        <taxon>rosids</taxon>
        <taxon>malvids</taxon>
        <taxon>Brassicales</taxon>
        <taxon>Brassicaceae</taxon>
        <taxon>Brassiceae</taxon>
        <taxon>Brassica</taxon>
    </lineage>
</organism>
<gene>
    <name evidence="3" type="ORF">F2Q68_00023186</name>
    <name evidence="4" type="ORF">F2Q69_00045405</name>
</gene>
<evidence type="ECO:0000313" key="4">
    <source>
        <dbReference type="EMBL" id="KAF3503902.1"/>
    </source>
</evidence>
<dbReference type="EMBL" id="QGKW02002228">
    <property type="protein sequence ID" value="KAF2539949.1"/>
    <property type="molecule type" value="Genomic_DNA"/>
</dbReference>
<dbReference type="EMBL" id="QGKX02001621">
    <property type="protein sequence ID" value="KAF3503902.1"/>
    <property type="molecule type" value="Genomic_DNA"/>
</dbReference>
<protein>
    <recommendedName>
        <fullName evidence="2">Alpha/beta hydrolase fold-3 domain-containing protein</fullName>
    </recommendedName>
</protein>
<reference evidence="4" key="2">
    <citation type="submission" date="2019-12" db="EMBL/GenBank/DDBJ databases">
        <title>Genome sequencing and annotation of Brassica cretica.</title>
        <authorList>
            <person name="Studholme D.J."/>
            <person name="Sarris P."/>
        </authorList>
    </citation>
    <scope>NUCLEOTIDE SEQUENCE</scope>
    <source>
        <strain evidence="4">PFS-109/04</strain>
        <tissue evidence="4">Leaf</tissue>
    </source>
</reference>
<reference evidence="3" key="1">
    <citation type="submission" date="2019-12" db="EMBL/GenBank/DDBJ databases">
        <title>Genome sequencing and annotation of Brassica cretica.</title>
        <authorList>
            <person name="Studholme D.J."/>
            <person name="Sarris P.F."/>
        </authorList>
    </citation>
    <scope>NUCLEOTIDE SEQUENCE</scope>
    <source>
        <strain evidence="3">PFS-001/15</strain>
        <tissue evidence="3">Leaf</tissue>
    </source>
</reference>
<dbReference type="Gene3D" id="3.40.50.1820">
    <property type="entry name" value="alpha/beta hydrolase"/>
    <property type="match status" value="1"/>
</dbReference>
<dbReference type="AlphaFoldDB" id="A0A8S9NIV6"/>
<sequence length="89" mass="10002">MANPFGPTSPALESISIEPMLVIAGGSELLKDRAKEYAYKLKKMRGKKVDYIEFENEEHGFYNNSPSSDAAQQLLRIIGDFMDNFSNII</sequence>
<dbReference type="InterPro" id="IPR029058">
    <property type="entry name" value="AB_hydrolase_fold"/>
</dbReference>
<accession>A0A8S9NIV6</accession>
<dbReference type="SUPFAM" id="SSF53474">
    <property type="entry name" value="alpha/beta-Hydrolases"/>
    <property type="match status" value="1"/>
</dbReference>
<evidence type="ECO:0000313" key="3">
    <source>
        <dbReference type="EMBL" id="KAF2539949.1"/>
    </source>
</evidence>
<dbReference type="InterPro" id="IPR013094">
    <property type="entry name" value="AB_hydrolase_3"/>
</dbReference>
<dbReference type="Proteomes" id="UP000712281">
    <property type="component" value="Unassembled WGS sequence"/>
</dbReference>
<name>A0A8S9NIV6_BRACR</name>
<proteinExistence type="inferred from homology"/>
<feature type="domain" description="Alpha/beta hydrolase fold-3" evidence="2">
    <location>
        <begin position="14"/>
        <end position="62"/>
    </location>
</feature>
<comment type="caution">
    <text evidence="4">The sequence shown here is derived from an EMBL/GenBank/DDBJ whole genome shotgun (WGS) entry which is preliminary data.</text>
</comment>
<dbReference type="Proteomes" id="UP000712600">
    <property type="component" value="Unassembled WGS sequence"/>
</dbReference>